<evidence type="ECO:0000313" key="2">
    <source>
        <dbReference type="Proteomes" id="UP001139028"/>
    </source>
</evidence>
<dbReference type="Proteomes" id="UP001139028">
    <property type="component" value="Unassembled WGS sequence"/>
</dbReference>
<dbReference type="AlphaFoldDB" id="A0A9X2ESF1"/>
<evidence type="ECO:0000313" key="1">
    <source>
        <dbReference type="EMBL" id="MCO1336969.1"/>
    </source>
</evidence>
<name>A0A9X2ESF1_9GAMM</name>
<gene>
    <name evidence="1" type="ORF">MO867_21835</name>
</gene>
<accession>A0A9X2ESF1</accession>
<dbReference type="RefSeq" id="WP_252473079.1">
    <property type="nucleotide sequence ID" value="NZ_JALBWM010000259.1"/>
</dbReference>
<comment type="caution">
    <text evidence="1">The sequence shown here is derived from an EMBL/GenBank/DDBJ whole genome shotgun (WGS) entry which is preliminary data.</text>
</comment>
<proteinExistence type="predicted"/>
<dbReference type="EMBL" id="JALBWM010000259">
    <property type="protein sequence ID" value="MCO1336969.1"/>
    <property type="molecule type" value="Genomic_DNA"/>
</dbReference>
<organism evidence="1 2">
    <name type="scientific">Microbulbifer okhotskensis</name>
    <dbReference type="NCBI Taxonomy" id="2926617"/>
    <lineage>
        <taxon>Bacteria</taxon>
        <taxon>Pseudomonadati</taxon>
        <taxon>Pseudomonadota</taxon>
        <taxon>Gammaproteobacteria</taxon>
        <taxon>Cellvibrionales</taxon>
        <taxon>Microbulbiferaceae</taxon>
        <taxon>Microbulbifer</taxon>
    </lineage>
</organism>
<sequence length="195" mass="22594">MSFITDNKDLIVITLGVIGFLMAMRTFSFNLQQRKIENTFKILDFMRKHIGNDQIETFIEAFHANNPLGVSELEFHYPDGRKEHLDNFFSEGGSGNGDIHNIIEIFNLVSINLSKNELKEELIWYEYGQIMTKCYQWTCYLETKGPGHQYYKEVLERSKDSGWLEKIKLKKEIAEVLANITHTSSKSINRVAGSF</sequence>
<reference evidence="1" key="1">
    <citation type="journal article" date="2022" name="Arch. Microbiol.">
        <title>Microbulbifer okhotskensis sp. nov., isolated from a deep bottom sediment of the Okhotsk Sea.</title>
        <authorList>
            <person name="Romanenko L."/>
            <person name="Kurilenko V."/>
            <person name="Otstavnykh N."/>
            <person name="Velansky P."/>
            <person name="Isaeva M."/>
            <person name="Mikhailov V."/>
        </authorList>
    </citation>
    <scope>NUCLEOTIDE SEQUENCE</scope>
    <source>
        <strain evidence="1">OS29</strain>
    </source>
</reference>
<keyword evidence="2" id="KW-1185">Reference proteome</keyword>
<protein>
    <submittedName>
        <fullName evidence="1">Uncharacterized protein</fullName>
    </submittedName>
</protein>